<evidence type="ECO:0000256" key="3">
    <source>
        <dbReference type="ARBA" id="ARBA00022692"/>
    </source>
</evidence>
<dbReference type="PANTHER" id="PTHR22811">
    <property type="entry name" value="TRANSMEMBRANE EMP24 DOMAIN-CONTAINING PROTEIN"/>
    <property type="match status" value="1"/>
</dbReference>
<evidence type="ECO:0000313" key="13">
    <source>
        <dbReference type="EMBL" id="CAA7049688.1"/>
    </source>
</evidence>
<evidence type="ECO:0000256" key="9">
    <source>
        <dbReference type="SAM" id="Phobius"/>
    </source>
</evidence>
<dbReference type="AlphaFoldDB" id="A0A6D2KBQ7"/>
<evidence type="ECO:0000256" key="6">
    <source>
        <dbReference type="ARBA" id="ARBA00023054"/>
    </source>
</evidence>
<evidence type="ECO:0000313" key="12">
    <source>
        <dbReference type="EMBL" id="CAA7037845.1"/>
    </source>
</evidence>
<feature type="transmembrane region" description="Helical" evidence="9">
    <location>
        <begin position="184"/>
        <end position="204"/>
    </location>
</feature>
<evidence type="ECO:0000256" key="7">
    <source>
        <dbReference type="ARBA" id="ARBA00023136"/>
    </source>
</evidence>
<dbReference type="Pfam" id="PF01105">
    <property type="entry name" value="EMP24_GP25L"/>
    <property type="match status" value="1"/>
</dbReference>
<evidence type="ECO:0000259" key="11">
    <source>
        <dbReference type="PROSITE" id="PS50866"/>
    </source>
</evidence>
<dbReference type="SMART" id="SM01190">
    <property type="entry name" value="EMP24_GP25L"/>
    <property type="match status" value="1"/>
</dbReference>
<dbReference type="PROSITE" id="PS50866">
    <property type="entry name" value="GOLD"/>
    <property type="match status" value="1"/>
</dbReference>
<evidence type="ECO:0000256" key="2">
    <source>
        <dbReference type="ARBA" id="ARBA00007104"/>
    </source>
</evidence>
<feature type="signal peptide" evidence="10">
    <location>
        <begin position="1"/>
        <end position="22"/>
    </location>
</feature>
<evidence type="ECO:0000256" key="5">
    <source>
        <dbReference type="ARBA" id="ARBA00022989"/>
    </source>
</evidence>
<dbReference type="OrthoDB" id="1929172at2759"/>
<sequence>MDLRMSSVLLLILTFLTPRILSMRYEIRSGETKCFAEDLRENTMSVGKYFVVNPNEKHHLSASHKITVKLMPPKGESLLHEADNVEAGQFSFTAYETGHYLACITAVDHNPATTFTVDFDWRSGVHSVHSKDWSKVAKQSQVKMMELQVERLFDTVKDIHDEMFYLRLSEEENQDVNRSTNTKMAWLSFLSLGVCLSVAGLQFWHLKNFFEKKKLI</sequence>
<dbReference type="GO" id="GO:0016020">
    <property type="term" value="C:membrane"/>
    <property type="evidence" value="ECO:0007669"/>
    <property type="project" value="UniProtKB-SubCell"/>
</dbReference>
<dbReference type="Proteomes" id="UP000467841">
    <property type="component" value="Unassembled WGS sequence"/>
</dbReference>
<organism evidence="13 14">
    <name type="scientific">Microthlaspi erraticum</name>
    <dbReference type="NCBI Taxonomy" id="1685480"/>
    <lineage>
        <taxon>Eukaryota</taxon>
        <taxon>Viridiplantae</taxon>
        <taxon>Streptophyta</taxon>
        <taxon>Embryophyta</taxon>
        <taxon>Tracheophyta</taxon>
        <taxon>Spermatophyta</taxon>
        <taxon>Magnoliopsida</taxon>
        <taxon>eudicotyledons</taxon>
        <taxon>Gunneridae</taxon>
        <taxon>Pentapetalae</taxon>
        <taxon>rosids</taxon>
        <taxon>malvids</taxon>
        <taxon>Brassicales</taxon>
        <taxon>Brassicaceae</taxon>
        <taxon>Coluteocarpeae</taxon>
        <taxon>Microthlaspi</taxon>
    </lineage>
</organism>
<dbReference type="EMBL" id="CACVBM020001184">
    <property type="protein sequence ID" value="CAA7037845.1"/>
    <property type="molecule type" value="Genomic_DNA"/>
</dbReference>
<evidence type="ECO:0000256" key="1">
    <source>
        <dbReference type="ARBA" id="ARBA00004479"/>
    </source>
</evidence>
<protein>
    <recommendedName>
        <fullName evidence="11">GOLD domain-containing protein</fullName>
    </recommendedName>
</protein>
<accession>A0A6D2KBQ7</accession>
<evidence type="ECO:0000256" key="8">
    <source>
        <dbReference type="RuleBase" id="RU003827"/>
    </source>
</evidence>
<keyword evidence="3 8" id="KW-0812">Transmembrane</keyword>
<name>A0A6D2KBQ7_9BRAS</name>
<comment type="subcellular location">
    <subcellularLocation>
        <location evidence="1 8">Membrane</location>
        <topology evidence="1 8">Single-pass type I membrane protein</topology>
    </subcellularLocation>
</comment>
<feature type="domain" description="GOLD" evidence="11">
    <location>
        <begin position="32"/>
        <end position="123"/>
    </location>
</feature>
<proteinExistence type="inferred from homology"/>
<keyword evidence="6" id="KW-0175">Coiled coil</keyword>
<evidence type="ECO:0000256" key="4">
    <source>
        <dbReference type="ARBA" id="ARBA00022729"/>
    </source>
</evidence>
<evidence type="ECO:0000313" key="14">
    <source>
        <dbReference type="Proteomes" id="UP000467841"/>
    </source>
</evidence>
<evidence type="ECO:0000256" key="10">
    <source>
        <dbReference type="SAM" id="SignalP"/>
    </source>
</evidence>
<dbReference type="InterPro" id="IPR015720">
    <property type="entry name" value="Emp24-like"/>
</dbReference>
<keyword evidence="14" id="KW-1185">Reference proteome</keyword>
<reference evidence="13 14" key="1">
    <citation type="submission" date="2020-01" db="EMBL/GenBank/DDBJ databases">
        <authorList>
            <person name="Mishra B."/>
        </authorList>
    </citation>
    <scope>NUCLEOTIDE SEQUENCE [LARGE SCALE GENOMIC DNA]</scope>
</reference>
<keyword evidence="4 10" id="KW-0732">Signal</keyword>
<keyword evidence="5 9" id="KW-1133">Transmembrane helix</keyword>
<dbReference type="InterPro" id="IPR009038">
    <property type="entry name" value="GOLD_dom"/>
</dbReference>
<gene>
    <name evidence="12" type="ORF">MERR_LOCUS25080</name>
    <name evidence="13" type="ORF">MERR_LOCUS36923</name>
</gene>
<dbReference type="EMBL" id="CACVBM020001425">
    <property type="protein sequence ID" value="CAA7049688.1"/>
    <property type="molecule type" value="Genomic_DNA"/>
</dbReference>
<feature type="chain" id="PRO_5033535841" description="GOLD domain-containing protein" evidence="10">
    <location>
        <begin position="23"/>
        <end position="216"/>
    </location>
</feature>
<comment type="similarity">
    <text evidence="2 8">Belongs to the EMP24/GP25L family.</text>
</comment>
<keyword evidence="7 9" id="KW-0472">Membrane</keyword>